<dbReference type="CDD" id="cd02439">
    <property type="entry name" value="DMB-PRT_CobT"/>
    <property type="match status" value="1"/>
</dbReference>
<dbReference type="Gene3D" id="1.10.1610.10">
    <property type="match status" value="1"/>
</dbReference>
<keyword evidence="12" id="KW-1185">Reference proteome</keyword>
<feature type="active site" description="Proton acceptor" evidence="10">
    <location>
        <position position="314"/>
    </location>
</feature>
<comment type="catalytic activity">
    <reaction evidence="9 10">
        <text>5,6-dimethylbenzimidazole + nicotinate beta-D-ribonucleotide = alpha-ribazole 5'-phosphate + nicotinate + H(+)</text>
        <dbReference type="Rhea" id="RHEA:11196"/>
        <dbReference type="ChEBI" id="CHEBI:15378"/>
        <dbReference type="ChEBI" id="CHEBI:15890"/>
        <dbReference type="ChEBI" id="CHEBI:32544"/>
        <dbReference type="ChEBI" id="CHEBI:57502"/>
        <dbReference type="ChEBI" id="CHEBI:57918"/>
        <dbReference type="EC" id="2.4.2.21"/>
    </reaction>
</comment>
<comment type="pathway">
    <text evidence="1 10">Nucleoside biosynthesis; alpha-ribazole biosynthesis; alpha-ribazole from 5,6-dimethylbenzimidazole: step 1/2.</text>
</comment>
<evidence type="ECO:0000256" key="10">
    <source>
        <dbReference type="HAMAP-Rule" id="MF_00230"/>
    </source>
</evidence>
<comment type="similarity">
    <text evidence="2 10">Belongs to the CobT family.</text>
</comment>
<dbReference type="InterPro" id="IPR017846">
    <property type="entry name" value="Nict_dMeBzImd_PRibTrfase_bact"/>
</dbReference>
<dbReference type="PANTHER" id="PTHR43463:SF1">
    <property type="entry name" value="NICOTINATE-NUCLEOTIDE--DIMETHYLBENZIMIDAZOLE PHOSPHORIBOSYLTRANSFERASE"/>
    <property type="match status" value="1"/>
</dbReference>
<sequence>MHSLSAPITAPDATYYQQALSRQAQLTKPPGSLGLLEDCAVRLAAMQRRAMPKLEKIHVSVFAADHGIAEEGVSAFPQVVTMEMVKNFAAGGAAVNVLARHVDAYFEVVDVGLLQPVALPNVINHQAGAGTANFSRTAAMNDEQLTIALAAGRSAVERAVANGADLFIGGEMGIANTTSASALAAASLRIPAADITGAGTGLNAGQIDHKARVIDSALQHHHAVLQSPLDILKTLGGFEIAALTAAYISAAQQGLPVLIDGFISSVAALLAVGINPGCVDWFFYGHCSAEKGHARVLQALNAQPLLNLQMRLGEGSGAVLAVPLLQMACRLHNEMATFSQAQVSTA</sequence>
<dbReference type="PANTHER" id="PTHR43463">
    <property type="entry name" value="NICOTINATE-NUCLEOTIDE--DIMETHYLBENZIMIDAZOLE PHOSPHORIBOSYLTRANSFERASE"/>
    <property type="match status" value="1"/>
</dbReference>
<dbReference type="Pfam" id="PF02277">
    <property type="entry name" value="DBI_PRT"/>
    <property type="match status" value="1"/>
</dbReference>
<evidence type="ECO:0000256" key="5">
    <source>
        <dbReference type="ARBA" id="ARBA00022573"/>
    </source>
</evidence>
<name>A0ABR9D9K8_9GAMM</name>
<dbReference type="EMBL" id="JACXST010000001">
    <property type="protein sequence ID" value="MBD9359635.1"/>
    <property type="molecule type" value="Genomic_DNA"/>
</dbReference>
<dbReference type="HAMAP" id="MF_00230">
    <property type="entry name" value="CobT"/>
    <property type="match status" value="1"/>
</dbReference>
<evidence type="ECO:0000256" key="4">
    <source>
        <dbReference type="ARBA" id="ARBA00015486"/>
    </source>
</evidence>
<keyword evidence="5 10" id="KW-0169">Cobalamin biosynthesis</keyword>
<keyword evidence="7 10" id="KW-0808">Transferase</keyword>
<organism evidence="11 12">
    <name type="scientific">Methylomonas fluvii</name>
    <dbReference type="NCBI Taxonomy" id="1854564"/>
    <lineage>
        <taxon>Bacteria</taxon>
        <taxon>Pseudomonadati</taxon>
        <taxon>Pseudomonadota</taxon>
        <taxon>Gammaproteobacteria</taxon>
        <taxon>Methylococcales</taxon>
        <taxon>Methylococcaceae</taxon>
        <taxon>Methylomonas</taxon>
    </lineage>
</organism>
<evidence type="ECO:0000313" key="11">
    <source>
        <dbReference type="EMBL" id="MBD9359635.1"/>
    </source>
</evidence>
<gene>
    <name evidence="10 11" type="primary">cobT</name>
    <name evidence="11" type="ORF">EBB_03545</name>
</gene>
<dbReference type="RefSeq" id="WP_192392496.1">
    <property type="nucleotide sequence ID" value="NZ_CAJHIU010000001.1"/>
</dbReference>
<evidence type="ECO:0000256" key="8">
    <source>
        <dbReference type="ARBA" id="ARBA00030686"/>
    </source>
</evidence>
<dbReference type="NCBIfam" id="TIGR03160">
    <property type="entry name" value="cobT_DBIPRT"/>
    <property type="match status" value="1"/>
</dbReference>
<dbReference type="EC" id="2.4.2.21" evidence="3 10"/>
<reference evidence="11 12" key="1">
    <citation type="submission" date="2020-09" db="EMBL/GenBank/DDBJ databases">
        <title>Methylomonas albis sp. nov. and Methylomonas fluvii sp. nov.: Two cold-adapted methanotrophs from the River Elbe and an amended description of Methylovulum psychrotolerans strain Eb1.</title>
        <authorList>
            <person name="Bussmann I.K."/>
            <person name="Klings K.-W."/>
            <person name="Warnstedt J."/>
            <person name="Hoppert M."/>
            <person name="Saborowski A."/>
            <person name="Horn F."/>
            <person name="Liebner S."/>
        </authorList>
    </citation>
    <scope>NUCLEOTIDE SEQUENCE [LARGE SCALE GENOMIC DNA]</scope>
    <source>
        <strain evidence="11 12">EbB</strain>
    </source>
</reference>
<dbReference type="GO" id="GO:0008939">
    <property type="term" value="F:nicotinate-nucleotide-dimethylbenzimidazole phosphoribosyltransferase activity"/>
    <property type="evidence" value="ECO:0007669"/>
    <property type="project" value="UniProtKB-EC"/>
</dbReference>
<dbReference type="Proteomes" id="UP000641152">
    <property type="component" value="Unassembled WGS sequence"/>
</dbReference>
<accession>A0ABR9D9K8</accession>
<dbReference type="InterPro" id="IPR036087">
    <property type="entry name" value="Nict_dMeBzImd_PRibTrfase_sf"/>
</dbReference>
<evidence type="ECO:0000256" key="6">
    <source>
        <dbReference type="ARBA" id="ARBA00022676"/>
    </source>
</evidence>
<dbReference type="NCBIfam" id="NF000996">
    <property type="entry name" value="PRK00105.1"/>
    <property type="match status" value="1"/>
</dbReference>
<evidence type="ECO:0000313" key="12">
    <source>
        <dbReference type="Proteomes" id="UP000641152"/>
    </source>
</evidence>
<comment type="caution">
    <text evidence="11">The sequence shown here is derived from an EMBL/GenBank/DDBJ whole genome shotgun (WGS) entry which is preliminary data.</text>
</comment>
<dbReference type="Gene3D" id="3.40.50.10210">
    <property type="match status" value="1"/>
</dbReference>
<dbReference type="SUPFAM" id="SSF52733">
    <property type="entry name" value="Nicotinate mononucleotide:5,6-dimethylbenzimidazole phosphoribosyltransferase (CobT)"/>
    <property type="match status" value="1"/>
</dbReference>
<evidence type="ECO:0000256" key="2">
    <source>
        <dbReference type="ARBA" id="ARBA00007110"/>
    </source>
</evidence>
<proteinExistence type="inferred from homology"/>
<comment type="function">
    <text evidence="10">Catalyzes the synthesis of alpha-ribazole-5'-phosphate from nicotinate mononucleotide (NAMN) and 5,6-dimethylbenzimidazole (DMB).</text>
</comment>
<evidence type="ECO:0000256" key="3">
    <source>
        <dbReference type="ARBA" id="ARBA00011991"/>
    </source>
</evidence>
<evidence type="ECO:0000256" key="1">
    <source>
        <dbReference type="ARBA" id="ARBA00005049"/>
    </source>
</evidence>
<dbReference type="InterPro" id="IPR023195">
    <property type="entry name" value="Nict_dMeBzImd_PRibTrfase_N"/>
</dbReference>
<evidence type="ECO:0000256" key="7">
    <source>
        <dbReference type="ARBA" id="ARBA00022679"/>
    </source>
</evidence>
<evidence type="ECO:0000256" key="9">
    <source>
        <dbReference type="ARBA" id="ARBA00047340"/>
    </source>
</evidence>
<keyword evidence="6 10" id="KW-0328">Glycosyltransferase</keyword>
<protein>
    <recommendedName>
        <fullName evidence="4 10">Nicotinate-nucleotide--dimethylbenzimidazole phosphoribosyltransferase</fullName>
        <shortName evidence="10">NN:DBI PRT</shortName>
        <ecNumber evidence="3 10">2.4.2.21</ecNumber>
    </recommendedName>
    <alternativeName>
        <fullName evidence="8 10">N(1)-alpha-phosphoribosyltransferase</fullName>
    </alternativeName>
</protein>
<dbReference type="InterPro" id="IPR003200">
    <property type="entry name" value="Nict_dMeBzImd_PRibTrfase"/>
</dbReference>